<keyword evidence="4" id="KW-1185">Reference proteome</keyword>
<protein>
    <submittedName>
        <fullName evidence="3">EPT/RTPC-like protein</fullName>
    </submittedName>
</protein>
<comment type="caution">
    <text evidence="3">The sequence shown here is derived from an EMBL/GenBank/DDBJ whole genome shotgun (WGS) entry which is preliminary data.</text>
</comment>
<feature type="region of interest" description="Disordered" evidence="1">
    <location>
        <begin position="352"/>
        <end position="398"/>
    </location>
</feature>
<dbReference type="AlphaFoldDB" id="A0AAJ0BT89"/>
<dbReference type="InterPro" id="IPR013792">
    <property type="entry name" value="RNA3'P_cycl/enolpyr_Trfase_a/b"/>
</dbReference>
<dbReference type="RefSeq" id="XP_060279820.1">
    <property type="nucleotide sequence ID" value="XM_060430226.1"/>
</dbReference>
<evidence type="ECO:0000313" key="3">
    <source>
        <dbReference type="EMBL" id="KAK1763607.1"/>
    </source>
</evidence>
<gene>
    <name evidence="3" type="ORF">QBC33DRAFT_562725</name>
</gene>
<dbReference type="PANTHER" id="PTHR11096:SF0">
    <property type="entry name" value="RNA 3'-TERMINAL PHOSPHATE CYCLASE"/>
    <property type="match status" value="1"/>
</dbReference>
<dbReference type="SUPFAM" id="SSF55205">
    <property type="entry name" value="EPT/RTPC-like"/>
    <property type="match status" value="1"/>
</dbReference>
<feature type="domain" description="RNA 3'-terminal phosphate cyclase" evidence="2">
    <location>
        <begin position="14"/>
        <end position="351"/>
    </location>
</feature>
<dbReference type="PANTHER" id="PTHR11096">
    <property type="entry name" value="RNA 3' TERMINAL PHOSPHATE CYCLASE"/>
    <property type="match status" value="1"/>
</dbReference>
<accession>A0AAJ0BT89</accession>
<evidence type="ECO:0000259" key="2">
    <source>
        <dbReference type="Pfam" id="PF01137"/>
    </source>
</evidence>
<evidence type="ECO:0000256" key="1">
    <source>
        <dbReference type="SAM" id="MobiDB-lite"/>
    </source>
</evidence>
<dbReference type="GO" id="GO:0006396">
    <property type="term" value="P:RNA processing"/>
    <property type="evidence" value="ECO:0007669"/>
    <property type="project" value="InterPro"/>
</dbReference>
<name>A0AAJ0BT89_9PEZI</name>
<organism evidence="3 4">
    <name type="scientific">Phialemonium atrogriseum</name>
    <dbReference type="NCBI Taxonomy" id="1093897"/>
    <lineage>
        <taxon>Eukaryota</taxon>
        <taxon>Fungi</taxon>
        <taxon>Dikarya</taxon>
        <taxon>Ascomycota</taxon>
        <taxon>Pezizomycotina</taxon>
        <taxon>Sordariomycetes</taxon>
        <taxon>Sordariomycetidae</taxon>
        <taxon>Cephalothecales</taxon>
        <taxon>Cephalothecaceae</taxon>
        <taxon>Phialemonium</taxon>
    </lineage>
</organism>
<dbReference type="InterPro" id="IPR023797">
    <property type="entry name" value="RNA3'_phos_cyclase_dom"/>
</dbReference>
<sequence>MKEPKLIELDGRTGEGGGQLVRMAVSLAAVLTQPIRITHVRGNRGGSRGGGLKAQHVASIAWLAKATDADVTGLSVGSHTLEFRPRLPPSQLTAAAAHRRVSIAADSAAASTLLILQAIFPFLLFAGSDDDGPIEVDLSGGTNVAWSLSYEYLAQVLLPTLRDRFGVRAEAELRDRGWSVGTRASEPARGHVRVRVWPLRVGETLRPTTAGLGGEGGRREVTAVDVSVVAPAHMHADLQGALFRDLDVLFPGAGARLEVLGDSGLDCRIYVLLVARSGTLRWGRDILTSAPKKGNAKGKGKGKGGASLSDSIAGKVCKDLYEEVALGGVVDEFLQDQLVVFQALAEGETSFPRDGDGGDGWGTPRGKAGLEKPIGDLNVGERRRKDKTHEPFGQGSTHTTTARWVAAELLPRVVWYNKGSVCQGAGVRMEPAT</sequence>
<dbReference type="Proteomes" id="UP001244011">
    <property type="component" value="Unassembled WGS sequence"/>
</dbReference>
<dbReference type="InterPro" id="IPR037136">
    <property type="entry name" value="RNA3'_phos_cyclase_dom_sf"/>
</dbReference>
<proteinExistence type="predicted"/>
<dbReference type="Gene3D" id="3.65.10.20">
    <property type="entry name" value="RNA 3'-terminal phosphate cyclase domain"/>
    <property type="match status" value="1"/>
</dbReference>
<dbReference type="EMBL" id="MU839026">
    <property type="protein sequence ID" value="KAK1763607.1"/>
    <property type="molecule type" value="Genomic_DNA"/>
</dbReference>
<dbReference type="InterPro" id="IPR036553">
    <property type="entry name" value="RPTC_insert"/>
</dbReference>
<dbReference type="GO" id="GO:0003963">
    <property type="term" value="F:RNA-3'-phosphate cyclase activity"/>
    <property type="evidence" value="ECO:0007669"/>
    <property type="project" value="TreeGrafter"/>
</dbReference>
<dbReference type="Gene3D" id="3.30.360.20">
    <property type="entry name" value="RNA 3'-terminal phosphate cyclase, insert domain"/>
    <property type="match status" value="1"/>
</dbReference>
<dbReference type="Pfam" id="PF01137">
    <property type="entry name" value="RTC"/>
    <property type="match status" value="1"/>
</dbReference>
<evidence type="ECO:0000313" key="4">
    <source>
        <dbReference type="Proteomes" id="UP001244011"/>
    </source>
</evidence>
<feature type="compositionally biased region" description="Basic and acidic residues" evidence="1">
    <location>
        <begin position="368"/>
        <end position="390"/>
    </location>
</feature>
<dbReference type="InterPro" id="IPR000228">
    <property type="entry name" value="RNA3'_term_phos_cyc"/>
</dbReference>
<dbReference type="GO" id="GO:0005634">
    <property type="term" value="C:nucleus"/>
    <property type="evidence" value="ECO:0007669"/>
    <property type="project" value="TreeGrafter"/>
</dbReference>
<reference evidence="3" key="1">
    <citation type="submission" date="2023-06" db="EMBL/GenBank/DDBJ databases">
        <title>Genome-scale phylogeny and comparative genomics of the fungal order Sordariales.</title>
        <authorList>
            <consortium name="Lawrence Berkeley National Laboratory"/>
            <person name="Hensen N."/>
            <person name="Bonometti L."/>
            <person name="Westerberg I."/>
            <person name="Brannstrom I.O."/>
            <person name="Guillou S."/>
            <person name="Cros-Aarteil S."/>
            <person name="Calhoun S."/>
            <person name="Haridas S."/>
            <person name="Kuo A."/>
            <person name="Mondo S."/>
            <person name="Pangilinan J."/>
            <person name="Riley R."/>
            <person name="Labutti K."/>
            <person name="Andreopoulos B."/>
            <person name="Lipzen A."/>
            <person name="Chen C."/>
            <person name="Yanf M."/>
            <person name="Daum C."/>
            <person name="Ng V."/>
            <person name="Clum A."/>
            <person name="Steindorff A."/>
            <person name="Ohm R."/>
            <person name="Martin F."/>
            <person name="Silar P."/>
            <person name="Natvig D."/>
            <person name="Lalanne C."/>
            <person name="Gautier V."/>
            <person name="Ament-Velasquez S.L."/>
            <person name="Kruys A."/>
            <person name="Hutchinson M.I."/>
            <person name="Powell A.J."/>
            <person name="Barry K."/>
            <person name="Miller A.N."/>
            <person name="Grigoriev I.V."/>
            <person name="Debuchy R."/>
            <person name="Gladieux P."/>
            <person name="Thoren M.H."/>
            <person name="Johannesson H."/>
        </authorList>
    </citation>
    <scope>NUCLEOTIDE SEQUENCE</scope>
    <source>
        <strain evidence="3">8032-3</strain>
    </source>
</reference>
<dbReference type="GeneID" id="85313413"/>